<sequence>MIVRLIQNGANMHFQDRNGCTPLNMMMGLTRSDVMRTFSLRHKDLYKKFSEKSDSYIELEDILASAKALFKFDILKNKKRSVLFQDWYLRAIPLDLRHYLKACMKEIHCMQLKVVQNNFSLYNFIMEDVKPPEPRSVCSEHVLKYIFVSSMKIGFPYLL</sequence>
<evidence type="ECO:0000313" key="2">
    <source>
        <dbReference type="Proteomes" id="UP001054945"/>
    </source>
</evidence>
<keyword evidence="2" id="KW-1185">Reference proteome</keyword>
<dbReference type="AlphaFoldDB" id="A0AAV4WLK6"/>
<dbReference type="EMBL" id="BPLR01016231">
    <property type="protein sequence ID" value="GIY82290.1"/>
    <property type="molecule type" value="Genomic_DNA"/>
</dbReference>
<protein>
    <submittedName>
        <fullName evidence="1">Uncharacterized protein</fullName>
    </submittedName>
</protein>
<proteinExistence type="predicted"/>
<reference evidence="1 2" key="1">
    <citation type="submission" date="2021-06" db="EMBL/GenBank/DDBJ databases">
        <title>Caerostris extrusa draft genome.</title>
        <authorList>
            <person name="Kono N."/>
            <person name="Arakawa K."/>
        </authorList>
    </citation>
    <scope>NUCLEOTIDE SEQUENCE [LARGE SCALE GENOMIC DNA]</scope>
</reference>
<name>A0AAV4WLK6_CAEEX</name>
<dbReference type="Proteomes" id="UP001054945">
    <property type="component" value="Unassembled WGS sequence"/>
</dbReference>
<gene>
    <name evidence="1" type="ORF">CEXT_210081</name>
</gene>
<evidence type="ECO:0000313" key="1">
    <source>
        <dbReference type="EMBL" id="GIY82290.1"/>
    </source>
</evidence>
<organism evidence="1 2">
    <name type="scientific">Caerostris extrusa</name>
    <name type="common">Bark spider</name>
    <name type="synonym">Caerostris bankana</name>
    <dbReference type="NCBI Taxonomy" id="172846"/>
    <lineage>
        <taxon>Eukaryota</taxon>
        <taxon>Metazoa</taxon>
        <taxon>Ecdysozoa</taxon>
        <taxon>Arthropoda</taxon>
        <taxon>Chelicerata</taxon>
        <taxon>Arachnida</taxon>
        <taxon>Araneae</taxon>
        <taxon>Araneomorphae</taxon>
        <taxon>Entelegynae</taxon>
        <taxon>Araneoidea</taxon>
        <taxon>Araneidae</taxon>
        <taxon>Caerostris</taxon>
    </lineage>
</organism>
<accession>A0AAV4WLK6</accession>
<comment type="caution">
    <text evidence="1">The sequence shown here is derived from an EMBL/GenBank/DDBJ whole genome shotgun (WGS) entry which is preliminary data.</text>
</comment>